<dbReference type="Gene3D" id="3.30.1550.10">
    <property type="entry name" value="Ribosomal protein L11/L12, N-terminal domain"/>
    <property type="match status" value="1"/>
</dbReference>
<name>A0AAW0HED2_MYOGA</name>
<sequence>MVQLLRSSLIQVYLTPATSTKFDSKEIKVVYLRCTRGEVGTTSALAPKIGLLGLSPKKLVMTLPRKPVTGKV</sequence>
<dbReference type="GO" id="GO:1990904">
    <property type="term" value="C:ribonucleoprotein complex"/>
    <property type="evidence" value="ECO:0007669"/>
    <property type="project" value="UniProtKB-KW"/>
</dbReference>
<evidence type="ECO:0000313" key="5">
    <source>
        <dbReference type="Proteomes" id="UP001488838"/>
    </source>
</evidence>
<comment type="caution">
    <text evidence="4">The sequence shown here is derived from an EMBL/GenBank/DDBJ whole genome shotgun (WGS) entry which is preliminary data.</text>
</comment>
<proteinExistence type="inferred from homology"/>
<evidence type="ECO:0008006" key="6">
    <source>
        <dbReference type="Google" id="ProtNLM"/>
    </source>
</evidence>
<reference evidence="4 5" key="1">
    <citation type="journal article" date="2023" name="bioRxiv">
        <title>Conserved and derived expression patterns and positive selection on dental genes reveal complex evolutionary context of ever-growing rodent molars.</title>
        <authorList>
            <person name="Calamari Z.T."/>
            <person name="Song A."/>
            <person name="Cohen E."/>
            <person name="Akter M."/>
            <person name="Roy R.D."/>
            <person name="Hallikas O."/>
            <person name="Christensen M.M."/>
            <person name="Li P."/>
            <person name="Marangoni P."/>
            <person name="Jernvall J."/>
            <person name="Klein O.D."/>
        </authorList>
    </citation>
    <scope>NUCLEOTIDE SEQUENCE [LARGE SCALE GENOMIC DNA]</scope>
    <source>
        <strain evidence="4">V071</strain>
    </source>
</reference>
<dbReference type="GO" id="GO:0005840">
    <property type="term" value="C:ribosome"/>
    <property type="evidence" value="ECO:0007669"/>
    <property type="project" value="UniProtKB-KW"/>
</dbReference>
<keyword evidence="5" id="KW-1185">Reference proteome</keyword>
<protein>
    <recommendedName>
        <fullName evidence="6">Ribosomal protein L11</fullName>
    </recommendedName>
</protein>
<dbReference type="Proteomes" id="UP001488838">
    <property type="component" value="Unassembled WGS sequence"/>
</dbReference>
<dbReference type="SUPFAM" id="SSF54747">
    <property type="entry name" value="Ribosomal L11/L12e N-terminal domain"/>
    <property type="match status" value="1"/>
</dbReference>
<accession>A0AAW0HED2</accession>
<gene>
    <name evidence="4" type="ORF">U0070_016287</name>
</gene>
<organism evidence="4 5">
    <name type="scientific">Myodes glareolus</name>
    <name type="common">Bank vole</name>
    <name type="synonym">Clethrionomys glareolus</name>
    <dbReference type="NCBI Taxonomy" id="447135"/>
    <lineage>
        <taxon>Eukaryota</taxon>
        <taxon>Metazoa</taxon>
        <taxon>Chordata</taxon>
        <taxon>Craniata</taxon>
        <taxon>Vertebrata</taxon>
        <taxon>Euteleostomi</taxon>
        <taxon>Mammalia</taxon>
        <taxon>Eutheria</taxon>
        <taxon>Euarchontoglires</taxon>
        <taxon>Glires</taxon>
        <taxon>Rodentia</taxon>
        <taxon>Myomorpha</taxon>
        <taxon>Muroidea</taxon>
        <taxon>Cricetidae</taxon>
        <taxon>Arvicolinae</taxon>
        <taxon>Myodes</taxon>
    </lineage>
</organism>
<dbReference type="EMBL" id="JBBHLL010000587">
    <property type="protein sequence ID" value="KAK7799868.1"/>
    <property type="molecule type" value="Genomic_DNA"/>
</dbReference>
<evidence type="ECO:0000256" key="2">
    <source>
        <dbReference type="ARBA" id="ARBA00022980"/>
    </source>
</evidence>
<evidence type="ECO:0000256" key="3">
    <source>
        <dbReference type="ARBA" id="ARBA00023274"/>
    </source>
</evidence>
<comment type="similarity">
    <text evidence="1">Belongs to the universal ribosomal protein uL11 family.</text>
</comment>
<keyword evidence="3" id="KW-0687">Ribonucleoprotein</keyword>
<evidence type="ECO:0000256" key="1">
    <source>
        <dbReference type="ARBA" id="ARBA00010537"/>
    </source>
</evidence>
<keyword evidence="2" id="KW-0689">Ribosomal protein</keyword>
<evidence type="ECO:0000313" key="4">
    <source>
        <dbReference type="EMBL" id="KAK7799868.1"/>
    </source>
</evidence>
<dbReference type="AlphaFoldDB" id="A0AAW0HED2"/>
<dbReference type="InterPro" id="IPR036796">
    <property type="entry name" value="Ribosomal_uL11_N_sf"/>
</dbReference>